<keyword evidence="2 7" id="KW-0808">Transferase</keyword>
<dbReference type="Gene3D" id="3.30.565.10">
    <property type="entry name" value="Histidine kinase-like ATPase, C-terminal domain"/>
    <property type="match status" value="1"/>
</dbReference>
<dbReference type="EMBL" id="NOKA02000016">
    <property type="protein sequence ID" value="RDY31413.1"/>
    <property type="molecule type" value="Genomic_DNA"/>
</dbReference>
<gene>
    <name evidence="7" type="primary">spoIIAB</name>
    <name evidence="9" type="ORF">C8E03_11458</name>
    <name evidence="10" type="ORF">CG710_009850</name>
</gene>
<dbReference type="EMBL" id="QICS01000014">
    <property type="protein sequence ID" value="PXV85980.1"/>
    <property type="molecule type" value="Genomic_DNA"/>
</dbReference>
<dbReference type="EC" id="2.7.11.1" evidence="7"/>
<dbReference type="SUPFAM" id="SSF55874">
    <property type="entry name" value="ATPase domain of HSP90 chaperone/DNA topoisomerase II/histidine kinase"/>
    <property type="match status" value="1"/>
</dbReference>
<evidence type="ECO:0000313" key="9">
    <source>
        <dbReference type="EMBL" id="PXV85980.1"/>
    </source>
</evidence>
<comment type="catalytic activity">
    <reaction evidence="7">
        <text>L-seryl-[protein] + ATP = O-phospho-L-seryl-[protein] + ADP + H(+)</text>
        <dbReference type="Rhea" id="RHEA:17989"/>
        <dbReference type="Rhea" id="RHEA-COMP:9863"/>
        <dbReference type="Rhea" id="RHEA-COMP:11604"/>
        <dbReference type="ChEBI" id="CHEBI:15378"/>
        <dbReference type="ChEBI" id="CHEBI:29999"/>
        <dbReference type="ChEBI" id="CHEBI:30616"/>
        <dbReference type="ChEBI" id="CHEBI:83421"/>
        <dbReference type="ChEBI" id="CHEBI:456216"/>
        <dbReference type="EC" id="2.7.11.1"/>
    </reaction>
</comment>
<keyword evidence="5 7" id="KW-0067">ATP-binding</keyword>
<protein>
    <recommendedName>
        <fullName evidence="7">Anti-sigma F factor</fullName>
        <ecNumber evidence="7">2.7.11.1</ecNumber>
    </recommendedName>
    <alternativeName>
        <fullName evidence="7">Stage II sporulation protein AB</fullName>
    </alternativeName>
</protein>
<dbReference type="Proteomes" id="UP000216411">
    <property type="component" value="Unassembled WGS sequence"/>
</dbReference>
<dbReference type="PANTHER" id="PTHR35526">
    <property type="entry name" value="ANTI-SIGMA-F FACTOR RSBW-RELATED"/>
    <property type="match status" value="1"/>
</dbReference>
<keyword evidence="4 7" id="KW-0418">Kinase</keyword>
<dbReference type="PANTHER" id="PTHR35526:SF3">
    <property type="entry name" value="ANTI-SIGMA-F FACTOR RSBW"/>
    <property type="match status" value="1"/>
</dbReference>
<feature type="domain" description="Histidine kinase/HSP90-like ATPase" evidence="8">
    <location>
        <begin position="37"/>
        <end position="141"/>
    </location>
</feature>
<organism evidence="10 11">
    <name type="scientific">Lachnotalea glycerini</name>
    <dbReference type="NCBI Taxonomy" id="1763509"/>
    <lineage>
        <taxon>Bacteria</taxon>
        <taxon>Bacillati</taxon>
        <taxon>Bacillota</taxon>
        <taxon>Clostridia</taxon>
        <taxon>Lachnospirales</taxon>
        <taxon>Lachnospiraceae</taxon>
        <taxon>Lachnotalea</taxon>
    </lineage>
</organism>
<comment type="catalytic activity">
    <reaction evidence="7">
        <text>L-threonyl-[protein] + ATP = O-phospho-L-threonyl-[protein] + ADP + H(+)</text>
        <dbReference type="Rhea" id="RHEA:46608"/>
        <dbReference type="Rhea" id="RHEA-COMP:11060"/>
        <dbReference type="Rhea" id="RHEA-COMP:11605"/>
        <dbReference type="ChEBI" id="CHEBI:15378"/>
        <dbReference type="ChEBI" id="CHEBI:30013"/>
        <dbReference type="ChEBI" id="CHEBI:30616"/>
        <dbReference type="ChEBI" id="CHEBI:61977"/>
        <dbReference type="ChEBI" id="CHEBI:456216"/>
        <dbReference type="EC" id="2.7.11.1"/>
    </reaction>
</comment>
<dbReference type="OrthoDB" id="9768808at2"/>
<name>A0A255I9H3_9FIRM</name>
<dbReference type="GO" id="GO:0030436">
    <property type="term" value="P:asexual sporulation"/>
    <property type="evidence" value="ECO:0007669"/>
    <property type="project" value="UniProtKB-UniRule"/>
</dbReference>
<dbReference type="HAMAP" id="MF_00637">
    <property type="entry name" value="Anti_sigma_F"/>
    <property type="match status" value="1"/>
</dbReference>
<dbReference type="Pfam" id="PF13581">
    <property type="entry name" value="HATPase_c_2"/>
    <property type="match status" value="1"/>
</dbReference>
<comment type="caution">
    <text evidence="10">The sequence shown here is derived from an EMBL/GenBank/DDBJ whole genome shotgun (WGS) entry which is preliminary data.</text>
</comment>
<dbReference type="SMART" id="SM00387">
    <property type="entry name" value="HATPase_c"/>
    <property type="match status" value="1"/>
</dbReference>
<evidence type="ECO:0000256" key="7">
    <source>
        <dbReference type="HAMAP-Rule" id="MF_00637"/>
    </source>
</evidence>
<dbReference type="AlphaFoldDB" id="A0A255I9H3"/>
<dbReference type="InterPro" id="IPR010194">
    <property type="entry name" value="Anti-sigma_F"/>
</dbReference>
<dbReference type="InterPro" id="IPR003594">
    <property type="entry name" value="HATPase_dom"/>
</dbReference>
<keyword evidence="1 7" id="KW-0723">Serine/threonine-protein kinase</keyword>
<dbReference type="GO" id="GO:0030435">
    <property type="term" value="P:sporulation resulting in formation of a cellular spore"/>
    <property type="evidence" value="ECO:0007669"/>
    <property type="project" value="UniProtKB-KW"/>
</dbReference>
<evidence type="ECO:0000256" key="4">
    <source>
        <dbReference type="ARBA" id="ARBA00022777"/>
    </source>
</evidence>
<proteinExistence type="inferred from homology"/>
<dbReference type="GO" id="GO:0042174">
    <property type="term" value="P:negative regulation of sporulation resulting in formation of a cellular spore"/>
    <property type="evidence" value="ECO:0007669"/>
    <property type="project" value="InterPro"/>
</dbReference>
<accession>A0A255I9H3</accession>
<evidence type="ECO:0000256" key="5">
    <source>
        <dbReference type="ARBA" id="ARBA00022840"/>
    </source>
</evidence>
<sequence>MKSTNKMKIEFDSNTNNIGFARVSVAAFLTQLNPTLEEVADVKTAVSEAVTNAVIHGYDKLAGYIELTSVLEEDTITITIVDKGKGIEDVNKAMEPLFTTKSENEHSGMGFMFMQAFMDEVDVKSLVGEGTTVIMKKRIGCERI</sequence>
<dbReference type="Proteomes" id="UP000247523">
    <property type="component" value="Unassembled WGS sequence"/>
</dbReference>
<dbReference type="NCBIfam" id="TIGR01925">
    <property type="entry name" value="spIIAB"/>
    <property type="match status" value="1"/>
</dbReference>
<dbReference type="InterPro" id="IPR050267">
    <property type="entry name" value="Anti-sigma-factor_SerPK"/>
</dbReference>
<dbReference type="GO" id="GO:0005524">
    <property type="term" value="F:ATP binding"/>
    <property type="evidence" value="ECO:0007669"/>
    <property type="project" value="UniProtKB-KW"/>
</dbReference>
<dbReference type="GO" id="GO:0016989">
    <property type="term" value="F:sigma factor antagonist activity"/>
    <property type="evidence" value="ECO:0007669"/>
    <property type="project" value="InterPro"/>
</dbReference>
<evidence type="ECO:0000313" key="11">
    <source>
        <dbReference type="Proteomes" id="UP000216411"/>
    </source>
</evidence>
<evidence type="ECO:0000313" key="12">
    <source>
        <dbReference type="Proteomes" id="UP000247523"/>
    </source>
</evidence>
<evidence type="ECO:0000256" key="3">
    <source>
        <dbReference type="ARBA" id="ARBA00022741"/>
    </source>
</evidence>
<evidence type="ECO:0000259" key="8">
    <source>
        <dbReference type="SMART" id="SM00387"/>
    </source>
</evidence>
<dbReference type="GO" id="GO:0004674">
    <property type="term" value="F:protein serine/threonine kinase activity"/>
    <property type="evidence" value="ECO:0007669"/>
    <property type="project" value="UniProtKB-KW"/>
</dbReference>
<dbReference type="InterPro" id="IPR036890">
    <property type="entry name" value="HATPase_C_sf"/>
</dbReference>
<keyword evidence="3 7" id="KW-0547">Nucleotide-binding</keyword>
<evidence type="ECO:0000313" key="10">
    <source>
        <dbReference type="EMBL" id="RDY31413.1"/>
    </source>
</evidence>
<reference evidence="10" key="3">
    <citation type="submission" date="2018-07" db="EMBL/GenBank/DDBJ databases">
        <authorList>
            <person name="Quirk P.G."/>
            <person name="Krulwich T.A."/>
        </authorList>
    </citation>
    <scope>NUCLEOTIDE SEQUENCE</scope>
    <source>
        <strain evidence="10">CCRI-19302</strain>
    </source>
</reference>
<dbReference type="RefSeq" id="WP_094376547.1">
    <property type="nucleotide sequence ID" value="NZ_NOKA02000016.1"/>
</dbReference>
<comment type="function">
    <text evidence="7">Binds to sigma F and blocks its ability to form an RNA polymerase holoenzyme (E-sigma F). Phosphorylates SpoIIAA on a serine residue. This phosphorylation may enable SpoIIAA to act as an anti-anti-sigma factor that counteracts SpoIIAB and thus releases sigma F from inhibition.</text>
</comment>
<evidence type="ECO:0000256" key="6">
    <source>
        <dbReference type="ARBA" id="ARBA00022969"/>
    </source>
</evidence>
<reference evidence="10 11" key="1">
    <citation type="journal article" date="2017" name="Genome Announc.">
        <title>Draft Genome Sequence of a Sporulating and Motile Strain of Lachnotalea glycerini Isolated from Water in Quebec City, Canada.</title>
        <authorList>
            <person name="Maheux A.F."/>
            <person name="Boudreau D.K."/>
            <person name="Berube E."/>
            <person name="Boissinot M."/>
            <person name="Raymond F."/>
            <person name="Brodeur S."/>
            <person name="Corbeil J."/>
            <person name="Isabel S."/>
            <person name="Omar R.F."/>
            <person name="Bergeron M.G."/>
        </authorList>
    </citation>
    <scope>NUCLEOTIDE SEQUENCE [LARGE SCALE GENOMIC DNA]</scope>
    <source>
        <strain evidence="10 11">CCRI-19302</strain>
    </source>
</reference>
<reference evidence="9 12" key="2">
    <citation type="submission" date="2018-05" db="EMBL/GenBank/DDBJ databases">
        <title>Genomic Encyclopedia of Type Strains, Phase IV (KMG-IV): sequencing the most valuable type-strain genomes for metagenomic binning, comparative biology and taxonomic classification.</title>
        <authorList>
            <person name="Goeker M."/>
        </authorList>
    </citation>
    <scope>NUCLEOTIDE SEQUENCE [LARGE SCALE GENOMIC DNA]</scope>
    <source>
        <strain evidence="9 12">DSM 28816</strain>
    </source>
</reference>
<keyword evidence="11" id="KW-1185">Reference proteome</keyword>
<evidence type="ECO:0000256" key="2">
    <source>
        <dbReference type="ARBA" id="ARBA00022679"/>
    </source>
</evidence>
<evidence type="ECO:0000256" key="1">
    <source>
        <dbReference type="ARBA" id="ARBA00022527"/>
    </source>
</evidence>
<keyword evidence="6 7" id="KW-0749">Sporulation</keyword>
<comment type="similarity">
    <text evidence="7">Belongs to the anti-sigma-factor family.</text>
</comment>